<evidence type="ECO:0000256" key="10">
    <source>
        <dbReference type="ARBA" id="ARBA00022729"/>
    </source>
</evidence>
<dbReference type="PANTHER" id="PTHR11675">
    <property type="entry name" value="N-ACETYLGALACTOSAMINYLTRANSFERASE"/>
    <property type="match status" value="1"/>
</dbReference>
<dbReference type="PROSITE" id="PS50268">
    <property type="entry name" value="CADHERIN_2"/>
    <property type="match status" value="3"/>
</dbReference>
<evidence type="ECO:0000256" key="21">
    <source>
        <dbReference type="ARBA" id="ARBA00023211"/>
    </source>
</evidence>
<dbReference type="SMART" id="SM00112">
    <property type="entry name" value="CA"/>
    <property type="match status" value="3"/>
</dbReference>
<evidence type="ECO:0000256" key="22">
    <source>
        <dbReference type="PROSITE-ProRule" id="PRU00043"/>
    </source>
</evidence>
<organism evidence="25 26">
    <name type="scientific">Chelonia mydas</name>
    <name type="common">Green sea-turtle</name>
    <name type="synonym">Chelonia agassizi</name>
    <dbReference type="NCBI Taxonomy" id="8469"/>
    <lineage>
        <taxon>Eukaryota</taxon>
        <taxon>Metazoa</taxon>
        <taxon>Chordata</taxon>
        <taxon>Craniata</taxon>
        <taxon>Vertebrata</taxon>
        <taxon>Euteleostomi</taxon>
        <taxon>Archelosauria</taxon>
        <taxon>Testudinata</taxon>
        <taxon>Testudines</taxon>
        <taxon>Cryptodira</taxon>
        <taxon>Durocryptodira</taxon>
        <taxon>Americhelydia</taxon>
        <taxon>Chelonioidea</taxon>
        <taxon>Cheloniidae</taxon>
        <taxon>Chelonia</taxon>
    </lineage>
</organism>
<dbReference type="Pfam" id="PF16492">
    <property type="entry name" value="Cadherin_C_2"/>
    <property type="match status" value="1"/>
</dbReference>
<dbReference type="GO" id="GO:0000139">
    <property type="term" value="C:Golgi membrane"/>
    <property type="evidence" value="ECO:0007669"/>
    <property type="project" value="UniProtKB-SubCell"/>
</dbReference>
<dbReference type="PROSITE" id="PS00232">
    <property type="entry name" value="CADHERIN_1"/>
    <property type="match status" value="1"/>
</dbReference>
<keyword evidence="23 25" id="KW-0808">Transferase</keyword>
<evidence type="ECO:0000313" key="25">
    <source>
        <dbReference type="EMBL" id="EMP37211.1"/>
    </source>
</evidence>
<keyword evidence="21 23" id="KW-0464">Manganese</keyword>
<dbReference type="UniPathway" id="UPA00378"/>
<protein>
    <recommendedName>
        <fullName evidence="6 23">Polypeptide N-acetylgalactosaminyltransferase</fullName>
        <ecNumber evidence="23">2.4.1.-</ecNumber>
    </recommendedName>
    <alternativeName>
        <fullName evidence="23">Protein-UDP acetylgalactosaminyltransferase</fullName>
    </alternativeName>
</protein>
<evidence type="ECO:0000313" key="26">
    <source>
        <dbReference type="Proteomes" id="UP000031443"/>
    </source>
</evidence>
<dbReference type="FunFam" id="2.80.10.50:FF:000057">
    <property type="entry name" value="Polypeptide N-acetylgalactosaminyltransferase"/>
    <property type="match status" value="1"/>
</dbReference>
<dbReference type="GO" id="GO:0030246">
    <property type="term" value="F:carbohydrate binding"/>
    <property type="evidence" value="ECO:0007669"/>
    <property type="project" value="UniProtKB-KW"/>
</dbReference>
<dbReference type="SUPFAM" id="SSF50370">
    <property type="entry name" value="Ricin B-like lectins"/>
    <property type="match status" value="1"/>
</dbReference>
<dbReference type="CDD" id="cd11304">
    <property type="entry name" value="Cadherin_repeat"/>
    <property type="match status" value="3"/>
</dbReference>
<dbReference type="Pfam" id="PF00535">
    <property type="entry name" value="Glycos_transf_2"/>
    <property type="match status" value="1"/>
</dbReference>
<dbReference type="AlphaFoldDB" id="M7BH27"/>
<keyword evidence="14" id="KW-0130">Cell adhesion</keyword>
<dbReference type="PRINTS" id="PR00205">
    <property type="entry name" value="CADHERIN"/>
</dbReference>
<comment type="similarity">
    <text evidence="5 23">Belongs to the glycosyltransferase 2 family. GalNAc-T subfamily.</text>
</comment>
<keyword evidence="10" id="KW-0732">Signal</keyword>
<feature type="domain" description="Cadherin" evidence="24">
    <location>
        <begin position="1"/>
        <end position="97"/>
    </location>
</feature>
<keyword evidence="19 23" id="KW-1015">Disulfide bond</keyword>
<dbReference type="eggNOG" id="KOG3594">
    <property type="taxonomic scope" value="Eukaryota"/>
</dbReference>
<comment type="pathway">
    <text evidence="4 23">Protein modification; protein glycosylation.</text>
</comment>
<evidence type="ECO:0000256" key="9">
    <source>
        <dbReference type="ARBA" id="ARBA00022692"/>
    </source>
</evidence>
<feature type="non-terminal residue" evidence="25">
    <location>
        <position position="1"/>
    </location>
</feature>
<dbReference type="Gene3D" id="2.60.40.60">
    <property type="entry name" value="Cadherins"/>
    <property type="match status" value="3"/>
</dbReference>
<dbReference type="Pfam" id="PF00652">
    <property type="entry name" value="Ricin_B_lectin"/>
    <property type="match status" value="1"/>
</dbReference>
<dbReference type="InterPro" id="IPR015919">
    <property type="entry name" value="Cadherin-like_sf"/>
</dbReference>
<keyword evidence="12" id="KW-0677">Repeat</keyword>
<dbReference type="InterPro" id="IPR002126">
    <property type="entry name" value="Cadherin-like_dom"/>
</dbReference>
<evidence type="ECO:0000256" key="1">
    <source>
        <dbReference type="ARBA" id="ARBA00001936"/>
    </source>
</evidence>
<dbReference type="InterPro" id="IPR045885">
    <property type="entry name" value="GalNAc-T"/>
</dbReference>
<evidence type="ECO:0000256" key="2">
    <source>
        <dbReference type="ARBA" id="ARBA00004251"/>
    </source>
</evidence>
<feature type="transmembrane region" description="Helical" evidence="23">
    <location>
        <begin position="334"/>
        <end position="360"/>
    </location>
</feature>
<dbReference type="EC" id="2.4.1.-" evidence="23"/>
<dbReference type="STRING" id="8469.M7BH27"/>
<dbReference type="FunFam" id="2.60.40.60:FF:000003">
    <property type="entry name" value="Protocadherin alpha 2"/>
    <property type="match status" value="1"/>
</dbReference>
<accession>M7BH27</accession>
<dbReference type="GO" id="GO:0006493">
    <property type="term" value="P:protein O-linked glycosylation"/>
    <property type="evidence" value="ECO:0007669"/>
    <property type="project" value="TreeGrafter"/>
</dbReference>
<evidence type="ECO:0000256" key="15">
    <source>
        <dbReference type="ARBA" id="ARBA00022968"/>
    </source>
</evidence>
<evidence type="ECO:0000256" key="13">
    <source>
        <dbReference type="ARBA" id="ARBA00022837"/>
    </source>
</evidence>
<dbReference type="Proteomes" id="UP000031443">
    <property type="component" value="Unassembled WGS sequence"/>
</dbReference>
<evidence type="ECO:0000256" key="8">
    <source>
        <dbReference type="ARBA" id="ARBA00022676"/>
    </source>
</evidence>
<feature type="domain" description="Cadherin" evidence="24">
    <location>
        <begin position="98"/>
        <end position="207"/>
    </location>
</feature>
<dbReference type="PROSITE" id="PS50231">
    <property type="entry name" value="RICIN_B_LECTIN"/>
    <property type="match status" value="1"/>
</dbReference>
<keyword evidence="11 23" id="KW-0430">Lectin</keyword>
<dbReference type="Gene3D" id="2.80.10.50">
    <property type="match status" value="1"/>
</dbReference>
<keyword evidence="26" id="KW-1185">Reference proteome</keyword>
<dbReference type="GO" id="GO:0005509">
    <property type="term" value="F:calcium ion binding"/>
    <property type="evidence" value="ECO:0007669"/>
    <property type="project" value="UniProtKB-UniRule"/>
</dbReference>
<evidence type="ECO:0000256" key="7">
    <source>
        <dbReference type="ARBA" id="ARBA00022475"/>
    </source>
</evidence>
<dbReference type="InterPro" id="IPR020894">
    <property type="entry name" value="Cadherin_CS"/>
</dbReference>
<evidence type="ECO:0000256" key="4">
    <source>
        <dbReference type="ARBA" id="ARBA00004922"/>
    </source>
</evidence>
<feature type="domain" description="Cadherin" evidence="24">
    <location>
        <begin position="214"/>
        <end position="325"/>
    </location>
</feature>
<dbReference type="SMART" id="SM00458">
    <property type="entry name" value="RICIN"/>
    <property type="match status" value="1"/>
</dbReference>
<gene>
    <name evidence="25" type="ORF">UY3_05597</name>
</gene>
<evidence type="ECO:0000256" key="20">
    <source>
        <dbReference type="ARBA" id="ARBA00023180"/>
    </source>
</evidence>
<dbReference type="CDD" id="cd23471">
    <property type="entry name" value="beta-trefoil_Ricin_GALNT12"/>
    <property type="match status" value="1"/>
</dbReference>
<comment type="subcellular location">
    <subcellularLocation>
        <location evidence="2">Cell membrane</location>
        <topology evidence="2">Single-pass type I membrane protein</topology>
    </subcellularLocation>
    <subcellularLocation>
        <location evidence="3 23">Golgi apparatus membrane</location>
        <topology evidence="3 23">Single-pass type II membrane protein</topology>
    </subcellularLocation>
</comment>
<dbReference type="FunFam" id="2.60.40.60:FF:000001">
    <property type="entry name" value="Protocadherin alpha 2"/>
    <property type="match status" value="1"/>
</dbReference>
<evidence type="ECO:0000256" key="3">
    <source>
        <dbReference type="ARBA" id="ARBA00004323"/>
    </source>
</evidence>
<evidence type="ECO:0000256" key="16">
    <source>
        <dbReference type="ARBA" id="ARBA00022989"/>
    </source>
</evidence>
<dbReference type="CDD" id="cd02510">
    <property type="entry name" value="pp-GalNAc-T"/>
    <property type="match status" value="1"/>
</dbReference>
<dbReference type="GO" id="GO:0004653">
    <property type="term" value="F:polypeptide N-acetylgalactosaminyltransferase activity"/>
    <property type="evidence" value="ECO:0007669"/>
    <property type="project" value="TreeGrafter"/>
</dbReference>
<dbReference type="GO" id="GO:0005886">
    <property type="term" value="C:plasma membrane"/>
    <property type="evidence" value="ECO:0007669"/>
    <property type="project" value="UniProtKB-SubCell"/>
</dbReference>
<keyword evidence="15" id="KW-0735">Signal-anchor</keyword>
<proteinExistence type="inferred from homology"/>
<keyword evidence="13 22" id="KW-0106">Calcium</keyword>
<evidence type="ECO:0000256" key="14">
    <source>
        <dbReference type="ARBA" id="ARBA00022889"/>
    </source>
</evidence>
<keyword evidence="16 23" id="KW-1133">Transmembrane helix</keyword>
<keyword evidence="20" id="KW-0325">Glycoprotein</keyword>
<keyword evidence="18 23" id="KW-0472">Membrane</keyword>
<dbReference type="InterPro" id="IPR035992">
    <property type="entry name" value="Ricin_B-like_lectins"/>
</dbReference>
<evidence type="ECO:0000256" key="12">
    <source>
        <dbReference type="ARBA" id="ARBA00022737"/>
    </source>
</evidence>
<dbReference type="InterPro" id="IPR000772">
    <property type="entry name" value="Ricin_B_lectin"/>
</dbReference>
<sequence>IPEDSSPETAVALFSVRDRDSGDNGRTVCSIQDNVPFALKSTLKNYYELVTQKPLDREKVPEYNISITATDRGTPRLTSVRIIRVQLSDINDNPPVFNESSYVMYLKENNHPGLLIGTVHAADLDTEQNAKVTYSALLGNIGDLPFSSSISINSENGNVYALQSLDYEQTRDFQVTVRAADGGSPPLSSEVIVRVVIIDENNNAPFILYPLQNSSSPANDLVPRSAEAGYLVTKVVAVDGDSGQNSWLSYQLLKATDPGLFAVGLQTGEVKTSRPITSPDSVKQKLIVLVRDNGEPPRSTTSTLNVLLVDGFSDAYMQLLDVPQEEEEQDTLTLYLVISLSFISFLFLVSVVTIIAIRLYKTRQCRERYVPSSRNFYCEPNFPTNPADRSVTGTLPQSYCYEVCLTTGSGTSEFKFLRPLVPSLPADPSAADGSILDSQINSQLKKEKESLREIQTNTAATLKHNVMRSVPSQEEAALKKMKGTCPNMQDLQLKSENERLRASLSQEQRIAADRFQQQMGSLNARLKEQTKVIRLQEKTQVDEKEIAYLKKLHWCKEKKYDYHNLPKTSVVIAFYNEAWSTLLRTVHSVLETSPDILLEEVILVDDYSDKDHLKKPLENYVAGLRKVRLIRANKREGLVRARLLGASLAKGDVLTFLDCHCECHEGWLEPLLERSPTMAGGLFAVSKKYFDYLGSYDTGMEVWGGENLEFSFRIWQCGGSLEIHPCSHVGHVFPKQAPYSRAKALANSVRAAEVWMDEYKELYYHRNPHARMEPYGDVTERRLLREKLKCKDFKWFLENIYPELHVPEDRPGFFGMLQNRGMANYCFDYNPPNEHEVTGHRIILYPCHGMGQNQFFEYTSHNEIRYNTRQPEACAAVDSETDYLTMYLCQDSVQNIPENQKFVFREDGTLFHVQTQKCLQAESNSYNGNPAPLLRPCSNSEYQKWFFKERS</sequence>
<evidence type="ECO:0000256" key="6">
    <source>
        <dbReference type="ARBA" id="ARBA00012644"/>
    </source>
</evidence>
<dbReference type="GO" id="GO:0007156">
    <property type="term" value="P:homophilic cell adhesion via plasma membrane adhesion molecules"/>
    <property type="evidence" value="ECO:0007669"/>
    <property type="project" value="InterPro"/>
</dbReference>
<dbReference type="FunFam" id="2.60.40.60:FF:000004">
    <property type="entry name" value="Protocadherin 1 gamma 2"/>
    <property type="match status" value="1"/>
</dbReference>
<evidence type="ECO:0000256" key="19">
    <source>
        <dbReference type="ARBA" id="ARBA00023157"/>
    </source>
</evidence>
<keyword evidence="8 23" id="KW-0328">Glycosyltransferase</keyword>
<evidence type="ECO:0000256" key="17">
    <source>
        <dbReference type="ARBA" id="ARBA00023034"/>
    </source>
</evidence>
<dbReference type="Gene3D" id="3.90.550.10">
    <property type="entry name" value="Spore Coat Polysaccharide Biosynthesis Protein SpsA, Chain A"/>
    <property type="match status" value="2"/>
</dbReference>
<keyword evidence="17 23" id="KW-0333">Golgi apparatus</keyword>
<dbReference type="InterPro" id="IPR032455">
    <property type="entry name" value="Cadherin_C"/>
</dbReference>
<name>M7BH27_CHEMY</name>
<evidence type="ECO:0000256" key="5">
    <source>
        <dbReference type="ARBA" id="ARBA00005680"/>
    </source>
</evidence>
<dbReference type="Pfam" id="PF00028">
    <property type="entry name" value="Cadherin"/>
    <property type="match status" value="3"/>
</dbReference>
<dbReference type="EMBL" id="KB523027">
    <property type="protein sequence ID" value="EMP37211.1"/>
    <property type="molecule type" value="Genomic_DNA"/>
</dbReference>
<evidence type="ECO:0000256" key="18">
    <source>
        <dbReference type="ARBA" id="ARBA00023136"/>
    </source>
</evidence>
<keyword evidence="9 23" id="KW-0812">Transmembrane</keyword>
<dbReference type="InterPro" id="IPR029044">
    <property type="entry name" value="Nucleotide-diphossugar_trans"/>
</dbReference>
<keyword evidence="7" id="KW-1003">Cell membrane</keyword>
<dbReference type="InterPro" id="IPR001173">
    <property type="entry name" value="Glyco_trans_2-like"/>
</dbReference>
<dbReference type="PANTHER" id="PTHR11675:SF18">
    <property type="entry name" value="POLYPEPTIDE N-ACETYLGALACTOSAMINYLTRANSFERASE 12"/>
    <property type="match status" value="1"/>
</dbReference>
<dbReference type="FunFam" id="3.90.550.10:FF:000195">
    <property type="entry name" value="Polypeptide N-acetylgalactosaminyltransferase like 6"/>
    <property type="match status" value="1"/>
</dbReference>
<comment type="cofactor">
    <cofactor evidence="1 23">
        <name>Mn(2+)</name>
        <dbReference type="ChEBI" id="CHEBI:29035"/>
    </cofactor>
</comment>
<evidence type="ECO:0000256" key="11">
    <source>
        <dbReference type="ARBA" id="ARBA00022734"/>
    </source>
</evidence>
<dbReference type="SUPFAM" id="SSF53448">
    <property type="entry name" value="Nucleotide-diphospho-sugar transferases"/>
    <property type="match status" value="1"/>
</dbReference>
<reference evidence="26" key="1">
    <citation type="journal article" date="2013" name="Nat. Genet.">
        <title>The draft genomes of soft-shell turtle and green sea turtle yield insights into the development and evolution of the turtle-specific body plan.</title>
        <authorList>
            <person name="Wang Z."/>
            <person name="Pascual-Anaya J."/>
            <person name="Zadissa A."/>
            <person name="Li W."/>
            <person name="Niimura Y."/>
            <person name="Huang Z."/>
            <person name="Li C."/>
            <person name="White S."/>
            <person name="Xiong Z."/>
            <person name="Fang D."/>
            <person name="Wang B."/>
            <person name="Ming Y."/>
            <person name="Chen Y."/>
            <person name="Zheng Y."/>
            <person name="Kuraku S."/>
            <person name="Pignatelli M."/>
            <person name="Herrero J."/>
            <person name="Beal K."/>
            <person name="Nozawa M."/>
            <person name="Li Q."/>
            <person name="Wang J."/>
            <person name="Zhang H."/>
            <person name="Yu L."/>
            <person name="Shigenobu S."/>
            <person name="Wang J."/>
            <person name="Liu J."/>
            <person name="Flicek P."/>
            <person name="Searle S."/>
            <person name="Wang J."/>
            <person name="Kuratani S."/>
            <person name="Yin Y."/>
            <person name="Aken B."/>
            <person name="Zhang G."/>
            <person name="Irie N."/>
        </authorList>
    </citation>
    <scope>NUCLEOTIDE SEQUENCE [LARGE SCALE GENOMIC DNA]</scope>
</reference>
<evidence type="ECO:0000259" key="24">
    <source>
        <dbReference type="PROSITE" id="PS50268"/>
    </source>
</evidence>
<dbReference type="SUPFAM" id="SSF49313">
    <property type="entry name" value="Cadherin-like"/>
    <property type="match status" value="3"/>
</dbReference>
<evidence type="ECO:0000256" key="23">
    <source>
        <dbReference type="RuleBase" id="RU361242"/>
    </source>
</evidence>